<dbReference type="AlphaFoldDB" id="A0A0L6UK28"/>
<keyword evidence="2" id="KW-1185">Reference proteome</keyword>
<comment type="caution">
    <text evidence="1">The sequence shown here is derived from an EMBL/GenBank/DDBJ whole genome shotgun (WGS) entry which is preliminary data.</text>
</comment>
<sequence length="156" mass="17549">MMDVPKDWDMIFFGHTDFSDEARNGREGSTSNFYIYKSVEPQGGHGYALSRKGRKLVLDLLENQRPEVYETDEGQPIDEIFMYLARLHRAQLYSIIPDLIVQVPLFKSDILGTPAGFDDGMHAKKLLDSSLSRISSAAALPHHSLSRKASRPSLLP</sequence>
<reference evidence="1 2" key="1">
    <citation type="submission" date="2015-08" db="EMBL/GenBank/DDBJ databases">
        <title>Next Generation Sequencing and Analysis of the Genome of Puccinia sorghi L Schw, the Causal Agent of Maize Common Rust.</title>
        <authorList>
            <person name="Rochi L."/>
            <person name="Burguener G."/>
            <person name="Darino M."/>
            <person name="Turjanski A."/>
            <person name="Kreff E."/>
            <person name="Dieguez M.J."/>
            <person name="Sacco F."/>
        </authorList>
    </citation>
    <scope>NUCLEOTIDE SEQUENCE [LARGE SCALE GENOMIC DNA]</scope>
    <source>
        <strain evidence="1 2">RO10H11247</strain>
    </source>
</reference>
<protein>
    <submittedName>
        <fullName evidence="1">Uncharacterized protein</fullName>
    </submittedName>
</protein>
<dbReference type="Proteomes" id="UP000037035">
    <property type="component" value="Unassembled WGS sequence"/>
</dbReference>
<evidence type="ECO:0000313" key="2">
    <source>
        <dbReference type="Proteomes" id="UP000037035"/>
    </source>
</evidence>
<dbReference type="VEuPathDB" id="FungiDB:VP01_534g4"/>
<dbReference type="OrthoDB" id="47375at2759"/>
<evidence type="ECO:0000313" key="1">
    <source>
        <dbReference type="EMBL" id="KNZ48879.1"/>
    </source>
</evidence>
<gene>
    <name evidence="1" type="ORF">VP01_534g4</name>
</gene>
<organism evidence="1 2">
    <name type="scientific">Puccinia sorghi</name>
    <dbReference type="NCBI Taxonomy" id="27349"/>
    <lineage>
        <taxon>Eukaryota</taxon>
        <taxon>Fungi</taxon>
        <taxon>Dikarya</taxon>
        <taxon>Basidiomycota</taxon>
        <taxon>Pucciniomycotina</taxon>
        <taxon>Pucciniomycetes</taxon>
        <taxon>Pucciniales</taxon>
        <taxon>Pucciniaceae</taxon>
        <taxon>Puccinia</taxon>
    </lineage>
</organism>
<accession>A0A0L6UK28</accession>
<dbReference type="EMBL" id="LAVV01010553">
    <property type="protein sequence ID" value="KNZ48879.1"/>
    <property type="molecule type" value="Genomic_DNA"/>
</dbReference>
<proteinExistence type="predicted"/>
<dbReference type="STRING" id="27349.A0A0L6UK28"/>
<name>A0A0L6UK28_9BASI</name>